<gene>
    <name evidence="1" type="ORF">E2C01_087826</name>
</gene>
<dbReference type="EMBL" id="VSRR010092257">
    <property type="protein sequence ID" value="MPC92720.1"/>
    <property type="molecule type" value="Genomic_DNA"/>
</dbReference>
<organism evidence="1 2">
    <name type="scientific">Portunus trituberculatus</name>
    <name type="common">Swimming crab</name>
    <name type="synonym">Neptunus trituberculatus</name>
    <dbReference type="NCBI Taxonomy" id="210409"/>
    <lineage>
        <taxon>Eukaryota</taxon>
        <taxon>Metazoa</taxon>
        <taxon>Ecdysozoa</taxon>
        <taxon>Arthropoda</taxon>
        <taxon>Crustacea</taxon>
        <taxon>Multicrustacea</taxon>
        <taxon>Malacostraca</taxon>
        <taxon>Eumalacostraca</taxon>
        <taxon>Eucarida</taxon>
        <taxon>Decapoda</taxon>
        <taxon>Pleocyemata</taxon>
        <taxon>Brachyura</taxon>
        <taxon>Eubrachyura</taxon>
        <taxon>Portunoidea</taxon>
        <taxon>Portunidae</taxon>
        <taxon>Portuninae</taxon>
        <taxon>Portunus</taxon>
    </lineage>
</organism>
<reference evidence="1 2" key="1">
    <citation type="submission" date="2019-05" db="EMBL/GenBank/DDBJ databases">
        <title>Another draft genome of Portunus trituberculatus and its Hox gene families provides insights of decapod evolution.</title>
        <authorList>
            <person name="Jeong J.-H."/>
            <person name="Song I."/>
            <person name="Kim S."/>
            <person name="Choi T."/>
            <person name="Kim D."/>
            <person name="Ryu S."/>
            <person name="Kim W."/>
        </authorList>
    </citation>
    <scope>NUCLEOTIDE SEQUENCE [LARGE SCALE GENOMIC DNA]</scope>
    <source>
        <tissue evidence="1">Muscle</tissue>
    </source>
</reference>
<keyword evidence="2" id="KW-1185">Reference proteome</keyword>
<comment type="caution">
    <text evidence="1">The sequence shown here is derived from an EMBL/GenBank/DDBJ whole genome shotgun (WGS) entry which is preliminary data.</text>
</comment>
<sequence length="64" mass="6707">MFGEALGESVNGGSPQFLILTGVPSSGLRLEPAGGRCRGRGLVVASPLMGLLWNFKSIFDKKAD</sequence>
<dbReference type="Proteomes" id="UP000324222">
    <property type="component" value="Unassembled WGS sequence"/>
</dbReference>
<evidence type="ECO:0000313" key="2">
    <source>
        <dbReference type="Proteomes" id="UP000324222"/>
    </source>
</evidence>
<accession>A0A5B7J7N5</accession>
<name>A0A5B7J7N5_PORTR</name>
<dbReference type="AlphaFoldDB" id="A0A5B7J7N5"/>
<protein>
    <submittedName>
        <fullName evidence="1">Uncharacterized protein</fullName>
    </submittedName>
</protein>
<proteinExistence type="predicted"/>
<evidence type="ECO:0000313" key="1">
    <source>
        <dbReference type="EMBL" id="MPC92720.1"/>
    </source>
</evidence>